<evidence type="ECO:0000313" key="2">
    <source>
        <dbReference type="EMBL" id="MBC1499190.1"/>
    </source>
</evidence>
<evidence type="ECO:0000256" key="1">
    <source>
        <dbReference type="SAM" id="Coils"/>
    </source>
</evidence>
<proteinExistence type="predicted"/>
<dbReference type="Proteomes" id="UP000564536">
    <property type="component" value="Unassembled WGS sequence"/>
</dbReference>
<protein>
    <submittedName>
        <fullName evidence="2">Uncharacterized protein</fullName>
    </submittedName>
</protein>
<reference evidence="2 3" key="1">
    <citation type="submission" date="2020-03" db="EMBL/GenBank/DDBJ databases">
        <title>Soil Listeria distribution.</title>
        <authorList>
            <person name="Liao J."/>
            <person name="Wiedmann M."/>
        </authorList>
    </citation>
    <scope>NUCLEOTIDE SEQUENCE [LARGE SCALE GENOMIC DNA]</scope>
    <source>
        <strain evidence="2 3">FSL L7-1523</strain>
    </source>
</reference>
<comment type="caution">
    <text evidence="2">The sequence shown here is derived from an EMBL/GenBank/DDBJ whole genome shotgun (WGS) entry which is preliminary data.</text>
</comment>
<gene>
    <name evidence="2" type="ORF">HB943_01155</name>
</gene>
<accession>A0A841Z1S2</accession>
<feature type="coiled-coil region" evidence="1">
    <location>
        <begin position="4"/>
        <end position="88"/>
    </location>
</feature>
<dbReference type="EMBL" id="JAARRL010000001">
    <property type="protein sequence ID" value="MBC1499190.1"/>
    <property type="molecule type" value="Genomic_DNA"/>
</dbReference>
<dbReference type="AlphaFoldDB" id="A0A841Z1S2"/>
<name>A0A841Z1S2_9LIST</name>
<organism evidence="2 3">
    <name type="scientific">Listeria weihenstephanensis</name>
    <dbReference type="NCBI Taxonomy" id="1006155"/>
    <lineage>
        <taxon>Bacteria</taxon>
        <taxon>Bacillati</taxon>
        <taxon>Bacillota</taxon>
        <taxon>Bacilli</taxon>
        <taxon>Bacillales</taxon>
        <taxon>Listeriaceae</taxon>
        <taxon>Listeria</taxon>
    </lineage>
</organism>
<keyword evidence="1" id="KW-0175">Coiled coil</keyword>
<dbReference type="RefSeq" id="WP_185424016.1">
    <property type="nucleotide sequence ID" value="NZ_JAARRL010000001.1"/>
</dbReference>
<sequence>MSELDKLNQELKQLKVKHSQAMQRSMVEVEMFKKGIYELLESQKMALLTLQQESAENKRLVEQQKRENTQLQKKLSNANERYERLNNSKLVKISRKYWAFNQKTVSKGAAK</sequence>
<evidence type="ECO:0000313" key="3">
    <source>
        <dbReference type="Proteomes" id="UP000564536"/>
    </source>
</evidence>